<dbReference type="InterPro" id="IPR013042">
    <property type="entry name" value="DUF1592"/>
</dbReference>
<dbReference type="Pfam" id="PF07626">
    <property type="entry name" value="PSD3"/>
    <property type="match status" value="1"/>
</dbReference>
<dbReference type="EMBL" id="CP036289">
    <property type="protein sequence ID" value="QDU75863.1"/>
    <property type="molecule type" value="Genomic_DNA"/>
</dbReference>
<evidence type="ECO:0000259" key="4">
    <source>
        <dbReference type="Pfam" id="PF07626"/>
    </source>
</evidence>
<evidence type="ECO:0000256" key="1">
    <source>
        <dbReference type="SAM" id="MobiDB-lite"/>
    </source>
</evidence>
<evidence type="ECO:0000313" key="9">
    <source>
        <dbReference type="EMBL" id="QDU75863.1"/>
    </source>
</evidence>
<dbReference type="AlphaFoldDB" id="A0A518C9F2"/>
<dbReference type="Pfam" id="PF07627">
    <property type="entry name" value="PSCyt3"/>
    <property type="match status" value="1"/>
</dbReference>
<evidence type="ECO:0000259" key="7">
    <source>
        <dbReference type="Pfam" id="PF07635"/>
    </source>
</evidence>
<feature type="domain" description="DUF1592" evidence="6">
    <location>
        <begin position="451"/>
        <end position="577"/>
    </location>
</feature>
<dbReference type="InterPro" id="IPR013039">
    <property type="entry name" value="DUF1588"/>
</dbReference>
<dbReference type="Proteomes" id="UP000318626">
    <property type="component" value="Chromosome"/>
</dbReference>
<evidence type="ECO:0000259" key="6">
    <source>
        <dbReference type="Pfam" id="PF07631"/>
    </source>
</evidence>
<dbReference type="InterPro" id="IPR013043">
    <property type="entry name" value="DUF1595"/>
</dbReference>
<dbReference type="InterPro" id="IPR011429">
    <property type="entry name" value="Cyt_c_Planctomycete-type"/>
</dbReference>
<feature type="chain" id="PRO_5021761843" description="Planctomycete cytochrome C" evidence="2">
    <location>
        <begin position="25"/>
        <end position="787"/>
    </location>
</feature>
<dbReference type="InterPro" id="IPR013036">
    <property type="entry name" value="DUF1587"/>
</dbReference>
<dbReference type="OrthoDB" id="175242at2"/>
<feature type="domain" description="DUF1585" evidence="3">
    <location>
        <begin position="708"/>
        <end position="781"/>
    </location>
</feature>
<evidence type="ECO:0008006" key="11">
    <source>
        <dbReference type="Google" id="ProtNLM"/>
    </source>
</evidence>
<dbReference type="Pfam" id="PF07637">
    <property type="entry name" value="PSD5"/>
    <property type="match status" value="1"/>
</dbReference>
<accession>A0A518C9F2</accession>
<dbReference type="RefSeq" id="WP_144973544.1">
    <property type="nucleotide sequence ID" value="NZ_CP036289.1"/>
</dbReference>
<feature type="signal peptide" evidence="2">
    <location>
        <begin position="1"/>
        <end position="24"/>
    </location>
</feature>
<dbReference type="KEGG" id="bvo:Pan97_29050"/>
<reference evidence="10" key="1">
    <citation type="submission" date="2019-02" db="EMBL/GenBank/DDBJ databases">
        <title>Deep-cultivation of Planctomycetes and their phenomic and genomic characterization uncovers novel biology.</title>
        <authorList>
            <person name="Wiegand S."/>
            <person name="Jogler M."/>
            <person name="Boedeker C."/>
            <person name="Pinto D."/>
            <person name="Vollmers J."/>
            <person name="Rivas-Marin E."/>
            <person name="Kohn T."/>
            <person name="Peeters S.H."/>
            <person name="Heuer A."/>
            <person name="Rast P."/>
            <person name="Oberbeckmann S."/>
            <person name="Bunk B."/>
            <person name="Jeske O."/>
            <person name="Meyerdierks A."/>
            <person name="Storesund J.E."/>
            <person name="Kallscheuer N."/>
            <person name="Luecker S."/>
            <person name="Lage O.M."/>
            <person name="Pohl T."/>
            <person name="Merkel B.J."/>
            <person name="Hornburger P."/>
            <person name="Mueller R.-W."/>
            <person name="Bruemmer F."/>
            <person name="Labrenz M."/>
            <person name="Spormann A.M."/>
            <person name="Op den Camp H."/>
            <person name="Overmann J."/>
            <person name="Amann R."/>
            <person name="Jetten M.S.M."/>
            <person name="Mascher T."/>
            <person name="Medema M.H."/>
            <person name="Devos D.P."/>
            <person name="Kaster A.-K."/>
            <person name="Ovreas L."/>
            <person name="Rohde M."/>
            <person name="Galperin M.Y."/>
            <person name="Jogler C."/>
        </authorList>
    </citation>
    <scope>NUCLEOTIDE SEQUENCE [LARGE SCALE GENOMIC DNA]</scope>
    <source>
        <strain evidence="10">Pan97</strain>
    </source>
</reference>
<keyword evidence="2" id="KW-0732">Signal</keyword>
<gene>
    <name evidence="9" type="ORF">Pan97_29050</name>
</gene>
<feature type="compositionally biased region" description="Basic and acidic residues" evidence="1">
    <location>
        <begin position="208"/>
        <end position="217"/>
    </location>
</feature>
<dbReference type="Pfam" id="PF07624">
    <property type="entry name" value="PSD2"/>
    <property type="match status" value="1"/>
</dbReference>
<feature type="domain" description="DUF1587" evidence="4">
    <location>
        <begin position="130"/>
        <end position="192"/>
    </location>
</feature>
<dbReference type="InterPro" id="IPR011478">
    <property type="entry name" value="DUF1585"/>
</dbReference>
<evidence type="ECO:0000259" key="3">
    <source>
        <dbReference type="Pfam" id="PF07624"/>
    </source>
</evidence>
<evidence type="ECO:0000259" key="8">
    <source>
        <dbReference type="Pfam" id="PF07637"/>
    </source>
</evidence>
<keyword evidence="10" id="KW-1185">Reference proteome</keyword>
<evidence type="ECO:0000313" key="10">
    <source>
        <dbReference type="Proteomes" id="UP000318626"/>
    </source>
</evidence>
<evidence type="ECO:0000259" key="5">
    <source>
        <dbReference type="Pfam" id="PF07627"/>
    </source>
</evidence>
<feature type="domain" description="Cytochrome C Planctomycete-type" evidence="7">
    <location>
        <begin position="42"/>
        <end position="92"/>
    </location>
</feature>
<evidence type="ECO:0000256" key="2">
    <source>
        <dbReference type="SAM" id="SignalP"/>
    </source>
</evidence>
<protein>
    <recommendedName>
        <fullName evidence="11">Planctomycete cytochrome C</fullName>
    </recommendedName>
</protein>
<name>A0A518C9F2_9BACT</name>
<feature type="domain" description="DUF1588" evidence="5">
    <location>
        <begin position="596"/>
        <end position="693"/>
    </location>
</feature>
<feature type="region of interest" description="Disordered" evidence="1">
    <location>
        <begin position="208"/>
        <end position="232"/>
    </location>
</feature>
<proteinExistence type="predicted"/>
<dbReference type="Pfam" id="PF07631">
    <property type="entry name" value="PSD4"/>
    <property type="match status" value="1"/>
</dbReference>
<feature type="domain" description="DUF1595" evidence="8">
    <location>
        <begin position="376"/>
        <end position="436"/>
    </location>
</feature>
<sequence precursor="true">MRPHLLLILCLFITFAWNVRVAGAEDTPNEPARLTALIERYCLDCHSGGEPEGQFSLDGFASSLTRTNQHEWESDRWEKVHRRLLTRQMPPANSDRPSNEQYDQAIDAIDTMLQKHATKFPRPGATASMRRMTRYEYRQAVRDLLRLEVDVDELLPADSESHGFDNVTTGELSPTLLSRYLTAAERISRTAIGRRVDFVEGRTVRLPPDRTQDRHVEGLPLGTRGGTVVDHHFPQDGQYEVHVRLTRDRDEKVEGIHGVHDLDVLLDGKRIDRLTTSRPQNGDYSNVDSELSSRFAVKAGRHRLGVTFPQQYRSLMEIKRQPFDASFNRHRHPRQEPAVFEISIVGPFQPKGAGRTASRDVIFVCYPDSKEEELACGETIIRNLVRKAYRRPPAESDLTVPLSFFRREREGSGFEAGIEAAIAAILVNPNFLFRIETVPPDVKSGENYAVSDIELASRLSFFLWSSIPDEELLTLAEKGTLHDPVILERQVERMLADPRSESLAKNFACQWLHLRNLDSIQPDLRLFPDWDDNLRQAFCKETELLFHDVVTHDRSVSTLIDSPYTFLNERLARHYGIDHVYGSHFRRVDLDQPTHRGGLLRQGSVLTVTSYATRTSPTIRGDWILSNLIGTPPPPPPPNVPALEEKNTATNNLSVRDRLSLHRGNPACATCHDLIDPLGFTLESFDAVGRWRELENGQPVDASGELPDGSFLSGIDALEKFFLERPEIFATTIVEKLMTYALGRGIESYDGPAIRRVVSDAERDNYQFSTLVKGIVLSPPFLMRTAP</sequence>
<dbReference type="Pfam" id="PF07635">
    <property type="entry name" value="PSCyt1"/>
    <property type="match status" value="1"/>
</dbReference>
<organism evidence="9 10">
    <name type="scientific">Bremerella volcania</name>
    <dbReference type="NCBI Taxonomy" id="2527984"/>
    <lineage>
        <taxon>Bacteria</taxon>
        <taxon>Pseudomonadati</taxon>
        <taxon>Planctomycetota</taxon>
        <taxon>Planctomycetia</taxon>
        <taxon>Pirellulales</taxon>
        <taxon>Pirellulaceae</taxon>
        <taxon>Bremerella</taxon>
    </lineage>
</organism>